<sequence length="249" mass="27628">MRTEPIPKLEDCWFYHVMDLPGIGTVDHFGSWDLRGRFDEYTGNVSLKGKSLVDVGTASGFLTFEAEKRGAIVTSFDVPSGDTVNVDPGTNAAAKRAEILKLHNSYDLAHKLYQSQAKRAFGDACELSKHVAPHDIVLIAQMLVHVRDPLLVLQEACKVAKEKLIVVEGSFDHPEPIAKFYGAQFPGTNSWWHLSSTLYRDALSLFGFTVTMSGYSTYQCNHPAARGMQQIWTFVAERSQPSAPHLSIN</sequence>
<dbReference type="SUPFAM" id="SSF53335">
    <property type="entry name" value="S-adenosyl-L-methionine-dependent methyltransferases"/>
    <property type="match status" value="1"/>
</dbReference>
<organism evidence="1 2">
    <name type="scientific">Variovorax rhizosphaerae</name>
    <dbReference type="NCBI Taxonomy" id="1836200"/>
    <lineage>
        <taxon>Bacteria</taxon>
        <taxon>Pseudomonadati</taxon>
        <taxon>Pseudomonadota</taxon>
        <taxon>Betaproteobacteria</taxon>
        <taxon>Burkholderiales</taxon>
        <taxon>Comamonadaceae</taxon>
        <taxon>Variovorax</taxon>
    </lineage>
</organism>
<evidence type="ECO:0000313" key="1">
    <source>
        <dbReference type="EMBL" id="MEJ8847070.1"/>
    </source>
</evidence>
<accession>A0ABU8WJK0</accession>
<name>A0ABU8WJK0_9BURK</name>
<gene>
    <name evidence="1" type="ORF">WKW82_10440</name>
</gene>
<protein>
    <submittedName>
        <fullName evidence="1">Methyltransferase domain-containing protein</fullName>
    </submittedName>
</protein>
<dbReference type="Gene3D" id="3.40.50.150">
    <property type="entry name" value="Vaccinia Virus protein VP39"/>
    <property type="match status" value="1"/>
</dbReference>
<reference evidence="1 2" key="1">
    <citation type="submission" date="2024-03" db="EMBL/GenBank/DDBJ databases">
        <title>Novel species of the genus Variovorax.</title>
        <authorList>
            <person name="Liu Q."/>
            <person name="Xin Y.-H."/>
        </authorList>
    </citation>
    <scope>NUCLEOTIDE SEQUENCE [LARGE SCALE GENOMIC DNA]</scope>
    <source>
        <strain evidence="1 2">KACC 18900</strain>
    </source>
</reference>
<evidence type="ECO:0000313" key="2">
    <source>
        <dbReference type="Proteomes" id="UP001385892"/>
    </source>
</evidence>
<keyword evidence="2" id="KW-1185">Reference proteome</keyword>
<dbReference type="Proteomes" id="UP001385892">
    <property type="component" value="Unassembled WGS sequence"/>
</dbReference>
<dbReference type="GO" id="GO:0032259">
    <property type="term" value="P:methylation"/>
    <property type="evidence" value="ECO:0007669"/>
    <property type="project" value="UniProtKB-KW"/>
</dbReference>
<dbReference type="RefSeq" id="WP_340342217.1">
    <property type="nucleotide sequence ID" value="NZ_JBBKZT010000004.1"/>
</dbReference>
<dbReference type="InterPro" id="IPR029063">
    <property type="entry name" value="SAM-dependent_MTases_sf"/>
</dbReference>
<dbReference type="EMBL" id="JBBKZT010000004">
    <property type="protein sequence ID" value="MEJ8847070.1"/>
    <property type="molecule type" value="Genomic_DNA"/>
</dbReference>
<dbReference type="GO" id="GO:0008168">
    <property type="term" value="F:methyltransferase activity"/>
    <property type="evidence" value="ECO:0007669"/>
    <property type="project" value="UniProtKB-KW"/>
</dbReference>
<proteinExistence type="predicted"/>
<keyword evidence="1" id="KW-0808">Transferase</keyword>
<keyword evidence="1" id="KW-0489">Methyltransferase</keyword>
<comment type="caution">
    <text evidence="1">The sequence shown here is derived from an EMBL/GenBank/DDBJ whole genome shotgun (WGS) entry which is preliminary data.</text>
</comment>